<dbReference type="HOGENOM" id="CLU_057546_0_0_9"/>
<dbReference type="SUPFAM" id="SSF52799">
    <property type="entry name" value="(Phosphotyrosine protein) phosphatases II"/>
    <property type="match status" value="1"/>
</dbReference>
<dbReference type="OrthoDB" id="9815473at2"/>
<dbReference type="InterPro" id="IPR026893">
    <property type="entry name" value="Tyr/Ser_Pase_IphP-type"/>
</dbReference>
<dbReference type="Pfam" id="PF13350">
    <property type="entry name" value="Y_phosphatase3"/>
    <property type="match status" value="1"/>
</dbReference>
<comment type="caution">
    <text evidence="3">The sequence shown here is derived from an EMBL/GenBank/DDBJ whole genome shotgun (WGS) entry which is preliminary data.</text>
</comment>
<dbReference type="STRING" id="887929.HMP0721_1024"/>
<dbReference type="PANTHER" id="PTHR31126">
    <property type="entry name" value="TYROSINE-PROTEIN PHOSPHATASE"/>
    <property type="match status" value="1"/>
</dbReference>
<dbReference type="InterPro" id="IPR029021">
    <property type="entry name" value="Prot-tyrosine_phosphatase-like"/>
</dbReference>
<dbReference type="InterPro" id="IPR000387">
    <property type="entry name" value="Tyr_Pase_dom"/>
</dbReference>
<gene>
    <name evidence="3" type="ORF">HMP0721_1024</name>
</gene>
<dbReference type="Gene3D" id="3.90.190.10">
    <property type="entry name" value="Protein tyrosine phosphatase superfamily"/>
    <property type="match status" value="1"/>
</dbReference>
<dbReference type="eggNOG" id="COG2365">
    <property type="taxonomic scope" value="Bacteria"/>
</dbReference>
<accession>E6MG91</accession>
<organism evidence="3 4">
    <name type="scientific">Pseudoramibacter alactolyticus ATCC 23263</name>
    <dbReference type="NCBI Taxonomy" id="887929"/>
    <lineage>
        <taxon>Bacteria</taxon>
        <taxon>Bacillati</taxon>
        <taxon>Bacillota</taxon>
        <taxon>Clostridia</taxon>
        <taxon>Eubacteriales</taxon>
        <taxon>Eubacteriaceae</taxon>
        <taxon>Pseudoramibacter</taxon>
    </lineage>
</organism>
<keyword evidence="4" id="KW-1185">Reference proteome</keyword>
<dbReference type="PANTHER" id="PTHR31126:SF1">
    <property type="entry name" value="TYROSINE SPECIFIC PROTEIN PHOSPHATASES DOMAIN-CONTAINING PROTEIN"/>
    <property type="match status" value="1"/>
</dbReference>
<evidence type="ECO:0000313" key="4">
    <source>
        <dbReference type="Proteomes" id="UP000004754"/>
    </source>
</evidence>
<dbReference type="AlphaFoldDB" id="E6MG91"/>
<comment type="similarity">
    <text evidence="1">Belongs to the protein-tyrosine phosphatase family.</text>
</comment>
<protein>
    <recommendedName>
        <fullName evidence="2">Tyrosine specific protein phosphatases domain-containing protein</fullName>
    </recommendedName>
</protein>
<dbReference type="PROSITE" id="PS50056">
    <property type="entry name" value="TYR_PHOSPHATASE_2"/>
    <property type="match status" value="1"/>
</dbReference>
<dbReference type="GO" id="GO:0004721">
    <property type="term" value="F:phosphoprotein phosphatase activity"/>
    <property type="evidence" value="ECO:0007669"/>
    <property type="project" value="InterPro"/>
</dbReference>
<feature type="domain" description="Tyrosine specific protein phosphatases" evidence="2">
    <location>
        <begin position="159"/>
        <end position="206"/>
    </location>
</feature>
<name>E6MG91_9FIRM</name>
<proteinExistence type="inferred from homology"/>
<reference evidence="3 4" key="1">
    <citation type="submission" date="2010-12" db="EMBL/GenBank/DDBJ databases">
        <authorList>
            <person name="Muzny D."/>
            <person name="Qin X."/>
            <person name="Deng J."/>
            <person name="Jiang H."/>
            <person name="Liu Y."/>
            <person name="Qu J."/>
            <person name="Song X.-Z."/>
            <person name="Zhang L."/>
            <person name="Thornton R."/>
            <person name="Coyle M."/>
            <person name="Francisco L."/>
            <person name="Jackson L."/>
            <person name="Javaid M."/>
            <person name="Korchina V."/>
            <person name="Kovar C."/>
            <person name="Mata R."/>
            <person name="Mathew T."/>
            <person name="Ngo R."/>
            <person name="Nguyen L."/>
            <person name="Nguyen N."/>
            <person name="Okwuonu G."/>
            <person name="Ongeri F."/>
            <person name="Pham C."/>
            <person name="Simmons D."/>
            <person name="Wilczek-Boney K."/>
            <person name="Hale W."/>
            <person name="Jakkamsetti A."/>
            <person name="Pham P."/>
            <person name="Ruth R."/>
            <person name="San Lucas F."/>
            <person name="Warren J."/>
            <person name="Zhang J."/>
            <person name="Zhao Z."/>
            <person name="Zhou C."/>
            <person name="Zhu D."/>
            <person name="Lee S."/>
            <person name="Bess C."/>
            <person name="Blankenburg K."/>
            <person name="Forbes L."/>
            <person name="Fu Q."/>
            <person name="Gubbala S."/>
            <person name="Hirani K."/>
            <person name="Jayaseelan J.C."/>
            <person name="Lara F."/>
            <person name="Munidasa M."/>
            <person name="Palculict T."/>
            <person name="Patil S."/>
            <person name="Pu L.-L."/>
            <person name="Saada N."/>
            <person name="Tang L."/>
            <person name="Weissenberger G."/>
            <person name="Zhu Y."/>
            <person name="Hemphill L."/>
            <person name="Shang Y."/>
            <person name="Youmans B."/>
            <person name="Ayvaz T."/>
            <person name="Ross M."/>
            <person name="Santibanez J."/>
            <person name="Aqrawi P."/>
            <person name="Gross S."/>
            <person name="Joshi V."/>
            <person name="Fowler G."/>
            <person name="Nazareth L."/>
            <person name="Reid J."/>
            <person name="Worley K."/>
            <person name="Petrosino J."/>
            <person name="Highlander S."/>
            <person name="Gibbs R."/>
        </authorList>
    </citation>
    <scope>NUCLEOTIDE SEQUENCE [LARGE SCALE GENOMIC DNA]</scope>
    <source>
        <strain evidence="3 4">ATCC 23263</strain>
    </source>
</reference>
<evidence type="ECO:0000256" key="1">
    <source>
        <dbReference type="ARBA" id="ARBA00009580"/>
    </source>
</evidence>
<sequence>MMAAAELRNGSGFNSMMTTTQMKQMDERLPHGRYLSLNGTYNIRDLGGIPVADGRKIAPGRLLRGDHLNWIDAEDAQKLGGIVHHVVDLRRPSETARQPDVIIPRVFYHRVPILPDERSKPAGQKQREPGMLLVEQVQAMNLDVVRFQAARYRQAALNDGVMAQIRQVLAIILENKTGAVLWHCTAGKDRTGMIAAVVLLALGVEMSVVLADYLASNAVLAERIKSIVDFSRQATDDPQVLAQIALLCQVQQVYFETAAAAVSEAYGSVDAYLTKALGLDEAARARLRRHYLAD</sequence>
<evidence type="ECO:0000259" key="2">
    <source>
        <dbReference type="PROSITE" id="PS50056"/>
    </source>
</evidence>
<dbReference type="RefSeq" id="WP_006598448.1">
    <property type="nucleotide sequence ID" value="NZ_GL622359.1"/>
</dbReference>
<dbReference type="Proteomes" id="UP000004754">
    <property type="component" value="Unassembled WGS sequence"/>
</dbReference>
<evidence type="ECO:0000313" key="3">
    <source>
        <dbReference type="EMBL" id="EFV01631.1"/>
    </source>
</evidence>
<dbReference type="EMBL" id="AEQN01000016">
    <property type="protein sequence ID" value="EFV01631.1"/>
    <property type="molecule type" value="Genomic_DNA"/>
</dbReference>